<keyword evidence="2" id="KW-1185">Reference proteome</keyword>
<evidence type="ECO:0000313" key="1">
    <source>
        <dbReference type="EMBL" id="CAH0998947.1"/>
    </source>
</evidence>
<proteinExistence type="predicted"/>
<sequence>MVVIRLLSLLFLSATLYGQWTPGDVYREYIWTTPAGDGEAFLRVGGRYGYAEQVGKLPDSLQVGDQLVFPQALDLTAATHATLTFEKVLGHEDSRDLRVAVNGHTALSIPEPADVPEPQTEYMYHTDVTVEVPLAQLHAGHDNRFALTLDTAQRWGWPQNLFYAVILRVHYPSDTVSMPVIDYPDQMVPSSSYLYIKDVRAGDELADYVFIGHDVDWSGRGVQDRIHWQTHRGEPLQIIGRSTARSTRFAQRWNTEWLPTQEGFAVQARVLGADGKYRVGPPLRNLTLAPRPYTVAVYGGEAPRNWVTRSGAFEQSIQIDEDVETATALQVHWVSWSPCYSNGVFLNGHLIWDRTDDCYVFATHSPQYTGHDVHYLQSGENMLSTALTPLFRGEMVHGMEVQWPGMQLRVRYGK</sequence>
<name>A0ABN8EYS7_9BACT</name>
<protein>
    <submittedName>
        <fullName evidence="1">Uncharacterized protein</fullName>
    </submittedName>
</protein>
<dbReference type="Proteomes" id="UP000837803">
    <property type="component" value="Unassembled WGS sequence"/>
</dbReference>
<gene>
    <name evidence="1" type="ORF">LEM8419_00242</name>
</gene>
<comment type="caution">
    <text evidence="1">The sequence shown here is derived from an EMBL/GenBank/DDBJ whole genome shotgun (WGS) entry which is preliminary data.</text>
</comment>
<reference evidence="1" key="1">
    <citation type="submission" date="2021-12" db="EMBL/GenBank/DDBJ databases">
        <authorList>
            <person name="Rodrigo-Torres L."/>
            <person name="Arahal R. D."/>
            <person name="Lucena T."/>
        </authorList>
    </citation>
    <scope>NUCLEOTIDE SEQUENCE</scope>
    <source>
        <strain evidence="1">CECT 8419</strain>
    </source>
</reference>
<dbReference type="EMBL" id="CAKLPZ010000001">
    <property type="protein sequence ID" value="CAH0998947.1"/>
    <property type="molecule type" value="Genomic_DNA"/>
</dbReference>
<accession>A0ABN8EYS7</accession>
<evidence type="ECO:0000313" key="2">
    <source>
        <dbReference type="Proteomes" id="UP000837803"/>
    </source>
</evidence>
<organism evidence="1 2">
    <name type="scientific">Neolewinella maritima</name>
    <dbReference type="NCBI Taxonomy" id="1383882"/>
    <lineage>
        <taxon>Bacteria</taxon>
        <taxon>Pseudomonadati</taxon>
        <taxon>Bacteroidota</taxon>
        <taxon>Saprospiria</taxon>
        <taxon>Saprospirales</taxon>
        <taxon>Lewinellaceae</taxon>
        <taxon>Neolewinella</taxon>
    </lineage>
</organism>